<feature type="transmembrane region" description="Helical" evidence="1">
    <location>
        <begin position="90"/>
        <end position="108"/>
    </location>
</feature>
<protein>
    <submittedName>
        <fullName evidence="2 4">Uncharacterized protein</fullName>
    </submittedName>
</protein>
<organism evidence="2">
    <name type="scientific">Strongyloides ratti</name>
    <name type="common">Parasitic roundworm</name>
    <dbReference type="NCBI Taxonomy" id="34506"/>
    <lineage>
        <taxon>Eukaryota</taxon>
        <taxon>Metazoa</taxon>
        <taxon>Ecdysozoa</taxon>
        <taxon>Nematoda</taxon>
        <taxon>Chromadorea</taxon>
        <taxon>Rhabditida</taxon>
        <taxon>Tylenchina</taxon>
        <taxon>Panagrolaimomorpha</taxon>
        <taxon>Strongyloidoidea</taxon>
        <taxon>Strongyloididae</taxon>
        <taxon>Strongyloides</taxon>
    </lineage>
</organism>
<evidence type="ECO:0000256" key="1">
    <source>
        <dbReference type="SAM" id="Phobius"/>
    </source>
</evidence>
<feature type="transmembrane region" description="Helical" evidence="1">
    <location>
        <begin position="57"/>
        <end position="78"/>
    </location>
</feature>
<dbReference type="PANTHER" id="PTHR31965">
    <property type="entry name" value="TRANSMEMBRANE PROTEIN 42"/>
    <property type="match status" value="1"/>
</dbReference>
<dbReference type="RefSeq" id="XP_024501513.1">
    <property type="nucleotide sequence ID" value="XM_024647435.1"/>
</dbReference>
<dbReference type="EMBL" id="LN609528">
    <property type="protein sequence ID" value="CEF62311.1"/>
    <property type="molecule type" value="Genomic_DNA"/>
</dbReference>
<dbReference type="CTD" id="36374676"/>
<dbReference type="InterPro" id="IPR039632">
    <property type="entry name" value="TMEM42"/>
</dbReference>
<evidence type="ECO:0000313" key="2">
    <source>
        <dbReference type="EMBL" id="CEF62311.1"/>
    </source>
</evidence>
<feature type="transmembrane region" description="Helical" evidence="1">
    <location>
        <begin position="29"/>
        <end position="50"/>
    </location>
</feature>
<keyword evidence="3" id="KW-1185">Reference proteome</keyword>
<proteinExistence type="predicted"/>
<reference evidence="2 3" key="1">
    <citation type="submission" date="2014-09" db="EMBL/GenBank/DDBJ databases">
        <authorList>
            <person name="Martin A.A."/>
        </authorList>
    </citation>
    <scope>NUCLEOTIDE SEQUENCE</scope>
    <source>
        <strain evidence="3">ED321</strain>
        <strain evidence="2">ED321 Heterogonic</strain>
    </source>
</reference>
<dbReference type="WormBase" id="SRAE_1000058400">
    <property type="protein sequence ID" value="SRP01831"/>
    <property type="gene ID" value="WBGene00257181"/>
</dbReference>
<dbReference type="Gene3D" id="1.10.3730.20">
    <property type="match status" value="1"/>
</dbReference>
<dbReference type="Proteomes" id="UP000035682">
    <property type="component" value="Unplaced"/>
</dbReference>
<keyword evidence="1" id="KW-0812">Transmembrane</keyword>
<name>A0A090KY15_STRRB</name>
<gene>
    <name evidence="2 4 5" type="ORF">SRAE_1000058400</name>
</gene>
<sequence length="131" mass="14880">MRYCYPIISGLCGSLASISMSKIGECKSYYSQGMIIFFFIILNILMWFFLQKAFKSLPTTIIVILISSSTNFIATGIIGNLVDNKPAKNYIWWFGVLLTITGIAIIGNEKNNYRETIKKETNMKVNENKIE</sequence>
<dbReference type="PANTHER" id="PTHR31965:SF1">
    <property type="entry name" value="TRANSMEMBRANE PROTEIN 42"/>
    <property type="match status" value="1"/>
</dbReference>
<dbReference type="WBParaSite" id="SRAE_1000058400.1">
    <property type="protein sequence ID" value="SRAE_1000058400.1"/>
    <property type="gene ID" value="WBGene00257181"/>
</dbReference>
<reference evidence="4" key="2">
    <citation type="submission" date="2020-12" db="UniProtKB">
        <authorList>
            <consortium name="WormBaseParasite"/>
        </authorList>
    </citation>
    <scope>IDENTIFICATION</scope>
</reference>
<dbReference type="AlphaFoldDB" id="A0A090KY15"/>
<evidence type="ECO:0000313" key="5">
    <source>
        <dbReference type="WormBase" id="SRAE_1000058400"/>
    </source>
</evidence>
<evidence type="ECO:0000313" key="3">
    <source>
        <dbReference type="Proteomes" id="UP000035682"/>
    </source>
</evidence>
<keyword evidence="1" id="KW-0472">Membrane</keyword>
<dbReference type="GeneID" id="36374676"/>
<accession>A0A090KY15</accession>
<keyword evidence="1" id="KW-1133">Transmembrane helix</keyword>
<evidence type="ECO:0000313" key="4">
    <source>
        <dbReference type="WBParaSite" id="SRAE_1000058400.1"/>
    </source>
</evidence>